<reference evidence="1" key="2">
    <citation type="submission" date="2020-11" db="EMBL/GenBank/DDBJ databases">
        <authorList>
            <person name="McCartney M.A."/>
            <person name="Auch B."/>
            <person name="Kono T."/>
            <person name="Mallez S."/>
            <person name="Becker A."/>
            <person name="Gohl D.M."/>
            <person name="Silverstein K.A.T."/>
            <person name="Koren S."/>
            <person name="Bechman K.B."/>
            <person name="Herman A."/>
            <person name="Abrahante J.E."/>
            <person name="Garbe J."/>
        </authorList>
    </citation>
    <scope>NUCLEOTIDE SEQUENCE</scope>
    <source>
        <strain evidence="1">Duluth1</strain>
        <tissue evidence="1">Whole animal</tissue>
    </source>
</reference>
<dbReference type="Proteomes" id="UP000828390">
    <property type="component" value="Unassembled WGS sequence"/>
</dbReference>
<name>A0A9D4LME4_DREPO</name>
<evidence type="ECO:0000313" key="2">
    <source>
        <dbReference type="Proteomes" id="UP000828390"/>
    </source>
</evidence>
<protein>
    <submittedName>
        <fullName evidence="1">Uncharacterized protein</fullName>
    </submittedName>
</protein>
<evidence type="ECO:0000313" key="1">
    <source>
        <dbReference type="EMBL" id="KAH3861412.1"/>
    </source>
</evidence>
<dbReference type="EMBL" id="JAIWYP010000002">
    <property type="protein sequence ID" value="KAH3861412.1"/>
    <property type="molecule type" value="Genomic_DNA"/>
</dbReference>
<sequence>MVIYIWFKALTARLGTLRGTCLPTMLAPRFGPRTLRESVALRQILLLLFRGYATPSNNVKLV</sequence>
<reference evidence="1" key="1">
    <citation type="journal article" date="2019" name="bioRxiv">
        <title>The Genome of the Zebra Mussel, Dreissena polymorpha: A Resource for Invasive Species Research.</title>
        <authorList>
            <person name="McCartney M.A."/>
            <person name="Auch B."/>
            <person name="Kono T."/>
            <person name="Mallez S."/>
            <person name="Zhang Y."/>
            <person name="Obille A."/>
            <person name="Becker A."/>
            <person name="Abrahante J.E."/>
            <person name="Garbe J."/>
            <person name="Badalamenti J.P."/>
            <person name="Herman A."/>
            <person name="Mangelson H."/>
            <person name="Liachko I."/>
            <person name="Sullivan S."/>
            <person name="Sone E.D."/>
            <person name="Koren S."/>
            <person name="Silverstein K.A.T."/>
            <person name="Beckman K.B."/>
            <person name="Gohl D.M."/>
        </authorList>
    </citation>
    <scope>NUCLEOTIDE SEQUENCE</scope>
    <source>
        <strain evidence="1">Duluth1</strain>
        <tissue evidence="1">Whole animal</tissue>
    </source>
</reference>
<dbReference type="AlphaFoldDB" id="A0A9D4LME4"/>
<gene>
    <name evidence="1" type="ORF">DPMN_024340</name>
</gene>
<comment type="caution">
    <text evidence="1">The sequence shown here is derived from an EMBL/GenBank/DDBJ whole genome shotgun (WGS) entry which is preliminary data.</text>
</comment>
<organism evidence="1 2">
    <name type="scientific">Dreissena polymorpha</name>
    <name type="common">Zebra mussel</name>
    <name type="synonym">Mytilus polymorpha</name>
    <dbReference type="NCBI Taxonomy" id="45954"/>
    <lineage>
        <taxon>Eukaryota</taxon>
        <taxon>Metazoa</taxon>
        <taxon>Spiralia</taxon>
        <taxon>Lophotrochozoa</taxon>
        <taxon>Mollusca</taxon>
        <taxon>Bivalvia</taxon>
        <taxon>Autobranchia</taxon>
        <taxon>Heteroconchia</taxon>
        <taxon>Euheterodonta</taxon>
        <taxon>Imparidentia</taxon>
        <taxon>Neoheterodontei</taxon>
        <taxon>Myida</taxon>
        <taxon>Dreissenoidea</taxon>
        <taxon>Dreissenidae</taxon>
        <taxon>Dreissena</taxon>
    </lineage>
</organism>
<proteinExistence type="predicted"/>
<accession>A0A9D4LME4</accession>
<keyword evidence="2" id="KW-1185">Reference proteome</keyword>